<feature type="compositionally biased region" description="Polar residues" evidence="2">
    <location>
        <begin position="505"/>
        <end position="514"/>
    </location>
</feature>
<comment type="caution">
    <text evidence="3">The sequence shown here is derived from an EMBL/GenBank/DDBJ whole genome shotgun (WGS) entry which is preliminary data.</text>
</comment>
<feature type="compositionally biased region" description="Polar residues" evidence="2">
    <location>
        <begin position="408"/>
        <end position="423"/>
    </location>
</feature>
<accession>A0A2A9LZV0</accession>
<dbReference type="VEuPathDB" id="ToxoDB:BESB_023800"/>
<feature type="region of interest" description="Disordered" evidence="2">
    <location>
        <begin position="128"/>
        <end position="213"/>
    </location>
</feature>
<dbReference type="OrthoDB" id="437309at2759"/>
<protein>
    <recommendedName>
        <fullName evidence="5">EF-hand domain-containing protein</fullName>
    </recommendedName>
</protein>
<evidence type="ECO:0000313" key="3">
    <source>
        <dbReference type="EMBL" id="PFH31888.1"/>
    </source>
</evidence>
<evidence type="ECO:0000256" key="1">
    <source>
        <dbReference type="SAM" id="Coils"/>
    </source>
</evidence>
<dbReference type="GeneID" id="40307440"/>
<keyword evidence="1" id="KW-0175">Coiled coil</keyword>
<evidence type="ECO:0008006" key="5">
    <source>
        <dbReference type="Google" id="ProtNLM"/>
    </source>
</evidence>
<sequence length="598" mass="63073">MEARLALLPSPHLLLRPLARCLVRSSGVVVPSRHRSRNIFSRPASPLPSSKSATPASLQHRSFECRPSEPLWYLSRSAASPADAVSALPSPSAPLSASPLSQVVSAPASFSAMSRCMQFGVRLVSSSKTAAAEPAQGERRAEAESALPRDSDAQAAADARAAGQGQEETAAAGADRKDAASAPRGEAASSSSPSAATHELPTSESAVSGASAAAPRASSTVEASAAALDAAGASPASAPTAGAKAEEATQEKKWKFRHFVFGGLCLGLVGSFTYLLVENDFNVAKTEWVIGEKIRAAVFATARGDPRQDAIDHSRFCVGLSDELRRELAIFFLQLDLDKPNGVRRSDVIELIGKLGFSASSGVCKIFLEAGKGRTADVKRVAGVTLQEFAELIEGLILEEELDETKGSTEQLNNAGNIKSPVSGSAPLPASEGEPESDKQTTQNHANEPREKAAYRVLKYFRDINKTTTVPSTIPSCYAELADVPTGPPKRSHDEASSGAAAVNAPQQGVSQPPSGAGTIVTVRADVQDSNTAADTADELQSFRLQMGRAERVVRDLSALKARRGLSEAENTRLEDAKSEVKMLQQEIWRREATAARK</sequence>
<dbReference type="AlphaFoldDB" id="A0A2A9LZV0"/>
<feature type="compositionally biased region" description="Basic and acidic residues" evidence="2">
    <location>
        <begin position="136"/>
        <end position="152"/>
    </location>
</feature>
<proteinExistence type="predicted"/>
<evidence type="ECO:0000313" key="4">
    <source>
        <dbReference type="Proteomes" id="UP000224006"/>
    </source>
</evidence>
<feature type="compositionally biased region" description="Low complexity" evidence="2">
    <location>
        <begin position="180"/>
        <end position="196"/>
    </location>
</feature>
<name>A0A2A9LZV0_BESBE</name>
<dbReference type="KEGG" id="bbes:BESB_023800"/>
<feature type="coiled-coil region" evidence="1">
    <location>
        <begin position="567"/>
        <end position="594"/>
    </location>
</feature>
<feature type="compositionally biased region" description="Low complexity" evidence="2">
    <location>
        <begin position="153"/>
        <end position="173"/>
    </location>
</feature>
<feature type="region of interest" description="Disordered" evidence="2">
    <location>
        <begin position="404"/>
        <end position="451"/>
    </location>
</feature>
<feature type="compositionally biased region" description="Low complexity" evidence="2">
    <location>
        <begin position="203"/>
        <end position="213"/>
    </location>
</feature>
<gene>
    <name evidence="3" type="ORF">BESB_023800</name>
</gene>
<dbReference type="RefSeq" id="XP_029215897.1">
    <property type="nucleotide sequence ID" value="XM_029361082.1"/>
</dbReference>
<organism evidence="3 4">
    <name type="scientific">Besnoitia besnoiti</name>
    <name type="common">Apicomplexan protozoan</name>
    <dbReference type="NCBI Taxonomy" id="94643"/>
    <lineage>
        <taxon>Eukaryota</taxon>
        <taxon>Sar</taxon>
        <taxon>Alveolata</taxon>
        <taxon>Apicomplexa</taxon>
        <taxon>Conoidasida</taxon>
        <taxon>Coccidia</taxon>
        <taxon>Eucoccidiorida</taxon>
        <taxon>Eimeriorina</taxon>
        <taxon>Sarcocystidae</taxon>
        <taxon>Besnoitia</taxon>
    </lineage>
</organism>
<dbReference type="Proteomes" id="UP000224006">
    <property type="component" value="Chromosome XII"/>
</dbReference>
<keyword evidence="4" id="KW-1185">Reference proteome</keyword>
<evidence type="ECO:0000256" key="2">
    <source>
        <dbReference type="SAM" id="MobiDB-lite"/>
    </source>
</evidence>
<feature type="region of interest" description="Disordered" evidence="2">
    <location>
        <begin position="485"/>
        <end position="515"/>
    </location>
</feature>
<reference evidence="3 4" key="1">
    <citation type="submission" date="2017-09" db="EMBL/GenBank/DDBJ databases">
        <title>Genome sequencing of Besnoitia besnoiti strain Bb-Ger1.</title>
        <authorList>
            <person name="Schares G."/>
            <person name="Venepally P."/>
            <person name="Lorenzi H.A."/>
        </authorList>
    </citation>
    <scope>NUCLEOTIDE SEQUENCE [LARGE SCALE GENOMIC DNA]</scope>
    <source>
        <strain evidence="3 4">Bb-Ger1</strain>
    </source>
</reference>
<dbReference type="EMBL" id="NWUJ01000013">
    <property type="protein sequence ID" value="PFH31888.1"/>
    <property type="molecule type" value="Genomic_DNA"/>
</dbReference>